<keyword evidence="3" id="KW-1185">Reference proteome</keyword>
<dbReference type="SUPFAM" id="SSF63829">
    <property type="entry name" value="Calcium-dependent phosphotriesterase"/>
    <property type="match status" value="1"/>
</dbReference>
<dbReference type="EMBL" id="CP136600">
    <property type="protein sequence ID" value="WOH38725.1"/>
    <property type="molecule type" value="Genomic_DNA"/>
</dbReference>
<dbReference type="Gene3D" id="2.60.120.260">
    <property type="entry name" value="Galactose-binding domain-like"/>
    <property type="match status" value="3"/>
</dbReference>
<gene>
    <name evidence="2" type="ORF">RI844_05785</name>
</gene>
<sequence>MKIFIKQPNNNKIALLKTIFCSLFLISASTTATAGQVILFNDDFESGDFVSGGWSVIGDKVSVTSSAAYNDSAFGVKSQRGADFEKVINTAGYSELDIRYVRKTENLTGAENLQVEWSYDGTNWTVLENTQASDWEAESFSVPTDAGDQFHLRFNLNSNKRSERAFVDDVEIIGDEDIVAVVNPDVVTADWGYNGAGQTSLVAAAQVSGSYAVADQSNNIELRDIRQTLQHSISSDDIQAALPNADLTGDNGVCSLALSPSGRQLFVGICAGGSATDKDAILAFNTNTEALTVFDQLTITETPSATTNYDMVYFRGELLVGTDNGLYRFDASKNAVADGVADQPIAAALVPADSSVITGLTVDMIDQNLYLSTPNTLYRADLNQTLTLESVATAANISAISFARSYGGDATGGLYVLTNDANFNSLLNAQTTALRAGGSVTLNHYTDFTTDIVDIAATAEGRMLLAGITPKMMSDTSDIRMDFDVWLADELNQYVGAIKSLVGSSTITGTNSLVPEGFLTRKIVGVGETVNDTPIADNVGWALFLLMAADQVSPDADIESVIDLLIQRHAGLHPDGLGGVKTVDGHFMRNYVAAGTPDPSNPQPQVYISMKFIPAVYKAVELYPNNANFKAYKEYLRQTMKRGSDTIRAEQRITWENDDHGPILLNNKMTNETWIYGDLAAAQDPLATQDYHHYVYSRTNMNYNEWLINEPVILPSHSAFIIMGGSMILRHHFEDPNWRQQNKNYYAVTMAAGDDLGAPYYAAFSAGNNPFLTTGSYYNDGPSDHPGDIIHFPAVLGLGQLGWTAPVVGGYQAYRDGLRQEIFNGSGGDNFAMITRWAMQDPSYVMPSVGLADFWYGAMGLMETIQPGVMNTLRDEFYRPEVHETTSSAGNVELHYSKITPRRVIGVDALGNETSYGFQLSPFEFSPAESFASFKVVDPEGELLELNDVVSSVARFENPNFENGLTGWTKTGDYKFFKPNIGGVSIVGTSAEIRTNPTVTDTESSLSQTLGVANDLDNTRYIVRANGFLATTGAPGRGFLRVQWDNDADVSNGIISMQTSNLLDDNNQRVEFLINTQKPMGANYMHLSFVVEKVAAIYHRYIFDDLSVVRIGADTPIANGDFEDGMTAWNESAAQINLTTESSEVLQGATSLKFSVGPGVTSWKKLSKELDVANDPLGTRYIFRLDTKVITMTDSDFEILIDTYDALGNKIISRRDVGDIIPTTDGEIAFTFRKRPNDDHYVITFRMKRNSTGSLGTDEIIIDNFRLDKEQLF</sequence>
<feature type="signal peptide" evidence="1">
    <location>
        <begin position="1"/>
        <end position="34"/>
    </location>
</feature>
<evidence type="ECO:0000256" key="1">
    <source>
        <dbReference type="SAM" id="SignalP"/>
    </source>
</evidence>
<dbReference type="InterPro" id="IPR015943">
    <property type="entry name" value="WD40/YVTN_repeat-like_dom_sf"/>
</dbReference>
<evidence type="ECO:0000313" key="3">
    <source>
        <dbReference type="Proteomes" id="UP001301442"/>
    </source>
</evidence>
<dbReference type="Proteomes" id="UP001301442">
    <property type="component" value="Chromosome"/>
</dbReference>
<evidence type="ECO:0000313" key="2">
    <source>
        <dbReference type="EMBL" id="WOH38725.1"/>
    </source>
</evidence>
<organism evidence="2 3">
    <name type="scientific">Thalassotalea fonticola</name>
    <dbReference type="NCBI Taxonomy" id="3065649"/>
    <lineage>
        <taxon>Bacteria</taxon>
        <taxon>Pseudomonadati</taxon>
        <taxon>Pseudomonadota</taxon>
        <taxon>Gammaproteobacteria</taxon>
        <taxon>Alteromonadales</taxon>
        <taxon>Colwelliaceae</taxon>
        <taxon>Thalassotalea</taxon>
    </lineage>
</organism>
<feature type="chain" id="PRO_5045427323" evidence="1">
    <location>
        <begin position="35"/>
        <end position="1273"/>
    </location>
</feature>
<reference evidence="2 3" key="1">
    <citation type="submission" date="2023-09" db="EMBL/GenBank/DDBJ databases">
        <authorList>
            <person name="Qi X."/>
        </authorList>
    </citation>
    <scope>NUCLEOTIDE SEQUENCE [LARGE SCALE GENOMIC DNA]</scope>
    <source>
        <strain evidence="2 3">S1-1</strain>
    </source>
</reference>
<name>A0ABZ0GSP2_9GAMM</name>
<keyword evidence="1" id="KW-0732">Signal</keyword>
<proteinExistence type="predicted"/>
<dbReference type="Gene3D" id="2.130.10.10">
    <property type="entry name" value="YVTN repeat-like/Quinoprotein amine dehydrogenase"/>
    <property type="match status" value="1"/>
</dbReference>
<accession>A0ABZ0GSP2</accession>
<dbReference type="RefSeq" id="WP_348397494.1">
    <property type="nucleotide sequence ID" value="NZ_CP136600.1"/>
</dbReference>
<protein>
    <submittedName>
        <fullName evidence="2">Uncharacterized protein</fullName>
    </submittedName>
</protein>